<feature type="transmembrane region" description="Helical" evidence="1">
    <location>
        <begin position="35"/>
        <end position="57"/>
    </location>
</feature>
<dbReference type="PANTHER" id="PTHR35864:SF1">
    <property type="entry name" value="ZINC METALLOPROTEASE YWHC-RELATED"/>
    <property type="match status" value="1"/>
</dbReference>
<organism evidence="2">
    <name type="scientific">Francisella philomiragia subsp. philomiragia (strain ATCC 25017 / CCUG 19701 / FSC 153 / O#319-036)</name>
    <dbReference type="NCBI Taxonomy" id="484022"/>
    <lineage>
        <taxon>Bacteria</taxon>
        <taxon>Pseudomonadati</taxon>
        <taxon>Pseudomonadota</taxon>
        <taxon>Gammaproteobacteria</taxon>
        <taxon>Thiotrichales</taxon>
        <taxon>Francisellaceae</taxon>
        <taxon>Francisella</taxon>
    </lineage>
</organism>
<reference evidence="2" key="1">
    <citation type="submission" date="2009-01" db="EMBL/GenBank/DDBJ databases">
        <title>Complete sequence of chromosome of Francisella philomiragia subsp. philomiragia ATCC 25017.</title>
        <authorList>
            <consortium name="US DOE Joint Genome Institute"/>
            <person name="Copeland A."/>
            <person name="Lucas S."/>
            <person name="Lapidus A."/>
            <person name="Barry K."/>
            <person name="Detter J.C."/>
            <person name="Glavina del Rio T."/>
            <person name="Hammon N."/>
            <person name="Israni S."/>
            <person name="Dalin E."/>
            <person name="Tice H."/>
            <person name="Pitluck S."/>
            <person name="Chain P."/>
            <person name="Malfatti S."/>
            <person name="Shin M."/>
            <person name="Vergez L."/>
            <person name="Schmutz J."/>
            <person name="Larimer F."/>
            <person name="Land M."/>
            <person name="Hauser L."/>
            <person name="Richardson P."/>
        </authorList>
    </citation>
    <scope>NUCLEOTIDE SEQUENCE</scope>
    <source>
        <strain evidence="2">ATCC 25017</strain>
    </source>
</reference>
<name>B0TZN1_FRAP2</name>
<dbReference type="eggNOG" id="COG1994">
    <property type="taxonomic scope" value="Bacteria"/>
</dbReference>
<dbReference type="KEGG" id="fph:Fphi_0373"/>
<dbReference type="AlphaFoldDB" id="B0TZN1"/>
<gene>
    <name evidence="2" type="ordered locus">Fphi_0373</name>
</gene>
<dbReference type="PANTHER" id="PTHR35864">
    <property type="entry name" value="ZINC METALLOPROTEASE MJ0611-RELATED"/>
    <property type="match status" value="1"/>
</dbReference>
<sequence>MILNLLPIPPLDGSKVLTSFLPREIAYKYNNLQKYGFYILLALILIPINGSNLLFFIMKPFINVSMNIIQAIVF</sequence>
<evidence type="ECO:0000313" key="2">
    <source>
        <dbReference type="EMBL" id="ABZ86590.1"/>
    </source>
</evidence>
<evidence type="ECO:0000256" key="1">
    <source>
        <dbReference type="SAM" id="Phobius"/>
    </source>
</evidence>
<protein>
    <submittedName>
        <fullName evidence="2">Metallopeptidase, M50B family</fullName>
    </submittedName>
</protein>
<accession>B0TZN1</accession>
<dbReference type="InterPro" id="IPR052348">
    <property type="entry name" value="Metallopeptidase_M50B"/>
</dbReference>
<keyword evidence="1" id="KW-1133">Transmembrane helix</keyword>
<keyword evidence="1" id="KW-0812">Transmembrane</keyword>
<dbReference type="HOGENOM" id="CLU_2682424_0_0_6"/>
<dbReference type="EMBL" id="CP000937">
    <property type="protein sequence ID" value="ABZ86590.1"/>
    <property type="molecule type" value="Genomic_DNA"/>
</dbReference>
<proteinExistence type="predicted"/>
<keyword evidence="1" id="KW-0472">Membrane</keyword>